<sequence>MVTPAIDRGTRHPVTRSAAPHPTAPNATAAAVLRALRNRGDRRLAAYLAVDGDPDDALTGRPRQGGLIVVGAHLPPGADGGADHETCPVLVYGPGRPDGPGTGPVLLALDDDANAAALTWYASAEAARRGSVLRVVHVWAETGSPQGRRLGRHDRISDADRLLAGVLHESGRPAGPPPERQIVHDRLPAHALDELSRTAALLVVGARSRSADRHGDLGETAGALLGRTRCPLAILPARDDPG</sequence>
<gene>
    <name evidence="3" type="ORF">Sya03_60200</name>
</gene>
<dbReference type="Gene3D" id="3.40.50.12370">
    <property type="match status" value="1"/>
</dbReference>
<evidence type="ECO:0000256" key="1">
    <source>
        <dbReference type="SAM" id="MobiDB-lite"/>
    </source>
</evidence>
<feature type="domain" description="UspA" evidence="2">
    <location>
        <begin position="104"/>
        <end position="235"/>
    </location>
</feature>
<reference evidence="3" key="1">
    <citation type="submission" date="2021-01" db="EMBL/GenBank/DDBJ databases">
        <title>Whole genome shotgun sequence of Spirilliplanes yamanashiensis NBRC 15828.</title>
        <authorList>
            <person name="Komaki H."/>
            <person name="Tamura T."/>
        </authorList>
    </citation>
    <scope>NUCLEOTIDE SEQUENCE</scope>
    <source>
        <strain evidence="3">NBRC 15828</strain>
    </source>
</reference>
<dbReference type="SUPFAM" id="SSF52402">
    <property type="entry name" value="Adenine nucleotide alpha hydrolases-like"/>
    <property type="match status" value="1"/>
</dbReference>
<name>A0A8J3YFE4_9ACTN</name>
<evidence type="ECO:0000259" key="2">
    <source>
        <dbReference type="Pfam" id="PF00582"/>
    </source>
</evidence>
<dbReference type="Proteomes" id="UP000652013">
    <property type="component" value="Unassembled WGS sequence"/>
</dbReference>
<protein>
    <recommendedName>
        <fullName evidence="2">UspA domain-containing protein</fullName>
    </recommendedName>
</protein>
<comment type="caution">
    <text evidence="3">The sequence shown here is derived from an EMBL/GenBank/DDBJ whole genome shotgun (WGS) entry which is preliminary data.</text>
</comment>
<dbReference type="AlphaFoldDB" id="A0A8J3YFE4"/>
<dbReference type="EMBL" id="BOOY01000044">
    <property type="protein sequence ID" value="GIJ06668.1"/>
    <property type="molecule type" value="Genomic_DNA"/>
</dbReference>
<dbReference type="Pfam" id="PF00582">
    <property type="entry name" value="Usp"/>
    <property type="match status" value="1"/>
</dbReference>
<dbReference type="InterPro" id="IPR006016">
    <property type="entry name" value="UspA"/>
</dbReference>
<organism evidence="3 4">
    <name type="scientific">Spirilliplanes yamanashiensis</name>
    <dbReference type="NCBI Taxonomy" id="42233"/>
    <lineage>
        <taxon>Bacteria</taxon>
        <taxon>Bacillati</taxon>
        <taxon>Actinomycetota</taxon>
        <taxon>Actinomycetes</taxon>
        <taxon>Micromonosporales</taxon>
        <taxon>Micromonosporaceae</taxon>
        <taxon>Spirilliplanes</taxon>
    </lineage>
</organism>
<proteinExistence type="predicted"/>
<evidence type="ECO:0000313" key="4">
    <source>
        <dbReference type="Proteomes" id="UP000652013"/>
    </source>
</evidence>
<evidence type="ECO:0000313" key="3">
    <source>
        <dbReference type="EMBL" id="GIJ06668.1"/>
    </source>
</evidence>
<feature type="region of interest" description="Disordered" evidence="1">
    <location>
        <begin position="1"/>
        <end position="25"/>
    </location>
</feature>
<keyword evidence="4" id="KW-1185">Reference proteome</keyword>
<dbReference type="RefSeq" id="WP_203941835.1">
    <property type="nucleotide sequence ID" value="NZ_BAAAGJ010000021.1"/>
</dbReference>
<accession>A0A8J3YFE4</accession>